<name>A0A170TBB2_9SYNE</name>
<feature type="region of interest" description="Disordered" evidence="10">
    <location>
        <begin position="133"/>
        <end position="159"/>
    </location>
</feature>
<keyword evidence="6 8" id="KW-0139">CF(1)</keyword>
<keyword evidence="7 8" id="KW-0066">ATP synthesis</keyword>
<reference evidence="13" key="1">
    <citation type="submission" date="2016-02" db="EMBL/GenBank/DDBJ databases">
        <authorList>
            <person name="liu f."/>
        </authorList>
    </citation>
    <scope>NUCLEOTIDE SEQUENCE [LARGE SCALE GENOMIC DNA]</scope>
</reference>
<dbReference type="GO" id="GO:0012505">
    <property type="term" value="C:endomembrane system"/>
    <property type="evidence" value="ECO:0007669"/>
    <property type="project" value="UniProtKB-SubCell"/>
</dbReference>
<evidence type="ECO:0000256" key="2">
    <source>
        <dbReference type="ARBA" id="ARBA00005712"/>
    </source>
</evidence>
<evidence type="ECO:0000256" key="5">
    <source>
        <dbReference type="ARBA" id="ARBA00023136"/>
    </source>
</evidence>
<dbReference type="GO" id="GO:0046933">
    <property type="term" value="F:proton-transporting ATP synthase activity, rotational mechanism"/>
    <property type="evidence" value="ECO:0007669"/>
    <property type="project" value="UniProtKB-UniRule"/>
</dbReference>
<dbReference type="InterPro" id="IPR020546">
    <property type="entry name" value="ATP_synth_F1_dsu/esu_N"/>
</dbReference>
<evidence type="ECO:0000256" key="1">
    <source>
        <dbReference type="ARBA" id="ARBA00004184"/>
    </source>
</evidence>
<dbReference type="Pfam" id="PF02823">
    <property type="entry name" value="ATP-synt_DE_N"/>
    <property type="match status" value="1"/>
</dbReference>
<protein>
    <recommendedName>
        <fullName evidence="8">ATP synthase epsilon chain</fullName>
    </recommendedName>
    <alternativeName>
        <fullName evidence="8">ATP synthase F1 sector epsilon subunit</fullName>
    </alternativeName>
    <alternativeName>
        <fullName evidence="8">F-ATPase epsilon subunit</fullName>
    </alternativeName>
</protein>
<keyword evidence="8" id="KW-0793">Thylakoid</keyword>
<dbReference type="InterPro" id="IPR036771">
    <property type="entry name" value="ATPsynth_dsu/esu_N"/>
</dbReference>
<dbReference type="GO" id="GO:0031676">
    <property type="term" value="C:plasma membrane-derived thylakoid membrane"/>
    <property type="evidence" value="ECO:0007669"/>
    <property type="project" value="UniProtKB-SubCell"/>
</dbReference>
<dbReference type="CDD" id="cd12152">
    <property type="entry name" value="F1-ATPase_delta"/>
    <property type="match status" value="1"/>
</dbReference>
<evidence type="ECO:0000256" key="8">
    <source>
        <dbReference type="HAMAP-Rule" id="MF_00530"/>
    </source>
</evidence>
<keyword evidence="3 8" id="KW-0813">Transport</keyword>
<evidence type="ECO:0000256" key="6">
    <source>
        <dbReference type="ARBA" id="ARBA00023196"/>
    </source>
</evidence>
<dbReference type="Gene3D" id="2.60.15.10">
    <property type="entry name" value="F0F1 ATP synthase delta/epsilon subunit, N-terminal"/>
    <property type="match status" value="1"/>
</dbReference>
<evidence type="ECO:0000313" key="13">
    <source>
        <dbReference type="Proteomes" id="UP000182631"/>
    </source>
</evidence>
<proteinExistence type="inferred from homology"/>
<dbReference type="AlphaFoldDB" id="A0A170TBB2"/>
<comment type="subunit">
    <text evidence="8 9">F-type ATPases have 2 components, CF(1) - the catalytic core - and CF(0) - the membrane proton channel. CF(1) has five subunits: alpha(3), beta(3), gamma(1), delta(1), epsilon(1). CF(0) has three main subunits: a, b and c.</text>
</comment>
<evidence type="ECO:0000259" key="11">
    <source>
        <dbReference type="Pfam" id="PF02823"/>
    </source>
</evidence>
<keyword evidence="5 8" id="KW-0472">Membrane</keyword>
<comment type="function">
    <text evidence="8">Produces ATP from ADP in the presence of a proton gradient across the membrane.</text>
</comment>
<dbReference type="EMBL" id="FITM01000092">
    <property type="protein sequence ID" value="CZB18766.1"/>
    <property type="molecule type" value="Genomic_DNA"/>
</dbReference>
<evidence type="ECO:0000256" key="7">
    <source>
        <dbReference type="ARBA" id="ARBA00023310"/>
    </source>
</evidence>
<dbReference type="PANTHER" id="PTHR13822:SF10">
    <property type="entry name" value="ATP SYNTHASE EPSILON CHAIN, CHLOROPLASTIC"/>
    <property type="match status" value="1"/>
</dbReference>
<dbReference type="Proteomes" id="UP000182631">
    <property type="component" value="Unassembled WGS sequence"/>
</dbReference>
<sequence>MPLGARPWSRADPLLFLLLCIAMSLTVRVLAPDTKIFDGTADEVILPSTTGQMGVLKGHVSLLTALDVGVLRLREGYTWSSIALMGGFAEVIDDEVTVLVNGAELGADIDRAEAEQALAAARNELAHVAEQINTPEKLQAQENASRARARAQAAGGTVD</sequence>
<dbReference type="SUPFAM" id="SSF51344">
    <property type="entry name" value="Epsilon subunit of F1F0-ATP synthase N-terminal domain"/>
    <property type="match status" value="1"/>
</dbReference>
<dbReference type="HAMAP" id="MF_00530">
    <property type="entry name" value="ATP_synth_epsil_bac"/>
    <property type="match status" value="1"/>
</dbReference>
<dbReference type="GO" id="GO:0045259">
    <property type="term" value="C:proton-transporting ATP synthase complex"/>
    <property type="evidence" value="ECO:0007669"/>
    <property type="project" value="UniProtKB-KW"/>
</dbReference>
<dbReference type="Gene3D" id="1.10.287.540">
    <property type="entry name" value="Helix hairpin bin"/>
    <property type="match status" value="1"/>
</dbReference>
<comment type="subcellular location">
    <subcellularLocation>
        <location evidence="8">Cellular thylakoid membrane</location>
        <topology evidence="8">Peripheral membrane protein</topology>
    </subcellularLocation>
    <subcellularLocation>
        <location evidence="1">Endomembrane system</location>
        <topology evidence="1">Peripheral membrane protein</topology>
    </subcellularLocation>
</comment>
<gene>
    <name evidence="8" type="primary">atpC</name>
    <name evidence="12" type="ORF">FLM9_857</name>
</gene>
<evidence type="ECO:0000256" key="9">
    <source>
        <dbReference type="RuleBase" id="RU003656"/>
    </source>
</evidence>
<evidence type="ECO:0000256" key="10">
    <source>
        <dbReference type="SAM" id="MobiDB-lite"/>
    </source>
</evidence>
<dbReference type="PANTHER" id="PTHR13822">
    <property type="entry name" value="ATP SYNTHASE DELTA/EPSILON CHAIN"/>
    <property type="match status" value="1"/>
</dbReference>
<dbReference type="NCBIfam" id="TIGR01216">
    <property type="entry name" value="ATP_synt_epsi"/>
    <property type="match status" value="1"/>
</dbReference>
<comment type="similarity">
    <text evidence="2 8 9">Belongs to the ATPase epsilon chain family.</text>
</comment>
<organism evidence="12 13">
    <name type="scientific">Candidatus Synechococcus spongiarum</name>
    <dbReference type="NCBI Taxonomy" id="431041"/>
    <lineage>
        <taxon>Bacteria</taxon>
        <taxon>Bacillati</taxon>
        <taxon>Cyanobacteriota</taxon>
        <taxon>Cyanophyceae</taxon>
        <taxon>Synechococcales</taxon>
        <taxon>Synechococcaceae</taxon>
        <taxon>Synechococcus</taxon>
    </lineage>
</organism>
<dbReference type="GO" id="GO:0016787">
    <property type="term" value="F:hydrolase activity"/>
    <property type="evidence" value="ECO:0007669"/>
    <property type="project" value="UniProtKB-KW"/>
</dbReference>
<dbReference type="GO" id="GO:0005524">
    <property type="term" value="F:ATP binding"/>
    <property type="evidence" value="ECO:0007669"/>
    <property type="project" value="UniProtKB-UniRule"/>
</dbReference>
<feature type="domain" description="ATP synthase F1 complex delta/epsilon subunit N-terminal" evidence="11">
    <location>
        <begin position="25"/>
        <end position="103"/>
    </location>
</feature>
<dbReference type="InterPro" id="IPR001469">
    <property type="entry name" value="ATP_synth_F1_dsu/esu"/>
</dbReference>
<evidence type="ECO:0000256" key="3">
    <source>
        <dbReference type="ARBA" id="ARBA00022448"/>
    </source>
</evidence>
<accession>A0A170TBB2</accession>
<evidence type="ECO:0000256" key="4">
    <source>
        <dbReference type="ARBA" id="ARBA00023065"/>
    </source>
</evidence>
<evidence type="ECO:0000313" key="12">
    <source>
        <dbReference type="EMBL" id="CZB18766.1"/>
    </source>
</evidence>
<keyword evidence="12" id="KW-0378">Hydrolase</keyword>
<keyword evidence="8" id="KW-0375">Hydrogen ion transport</keyword>
<keyword evidence="13" id="KW-1185">Reference proteome</keyword>
<keyword evidence="4 8" id="KW-0406">Ion transport</keyword>
<feature type="compositionally biased region" description="Low complexity" evidence="10">
    <location>
        <begin position="140"/>
        <end position="159"/>
    </location>
</feature>